<evidence type="ECO:0000256" key="6">
    <source>
        <dbReference type="SAM" id="Coils"/>
    </source>
</evidence>
<evidence type="ECO:0000256" key="5">
    <source>
        <dbReference type="ARBA" id="ARBA00023136"/>
    </source>
</evidence>
<dbReference type="SUPFAM" id="SSF117892">
    <property type="entry name" value="Band 7/SPFH domain"/>
    <property type="match status" value="1"/>
</dbReference>
<dbReference type="InterPro" id="IPR036013">
    <property type="entry name" value="Band_7/SPFH_dom_sf"/>
</dbReference>
<dbReference type="InterPro" id="IPR031905">
    <property type="entry name" value="Flotillin_C"/>
</dbReference>
<evidence type="ECO:0000313" key="11">
    <source>
        <dbReference type="Proteomes" id="UP000428328"/>
    </source>
</evidence>
<dbReference type="InterPro" id="IPR001107">
    <property type="entry name" value="Band_7"/>
</dbReference>
<keyword evidence="5 8" id="KW-0472">Membrane</keyword>
<comment type="similarity">
    <text evidence="3">Belongs to the band 7/mec-2 family. Flotillin subfamily.</text>
</comment>
<dbReference type="Gene3D" id="3.30.479.30">
    <property type="entry name" value="Band 7 domain"/>
    <property type="match status" value="1"/>
</dbReference>
<dbReference type="PANTHER" id="PTHR13806:SF31">
    <property type="entry name" value="FLOTILLIN-LIKE PROTEIN 1-RELATED"/>
    <property type="match status" value="1"/>
</dbReference>
<keyword evidence="8" id="KW-1133">Transmembrane helix</keyword>
<feature type="coiled-coil region" evidence="6">
    <location>
        <begin position="311"/>
        <end position="379"/>
    </location>
</feature>
<evidence type="ECO:0000256" key="7">
    <source>
        <dbReference type="SAM" id="MobiDB-lite"/>
    </source>
</evidence>
<dbReference type="GO" id="GO:0005886">
    <property type="term" value="C:plasma membrane"/>
    <property type="evidence" value="ECO:0007669"/>
    <property type="project" value="UniProtKB-SubCell"/>
</dbReference>
<dbReference type="KEGG" id="psel:GM415_13110"/>
<evidence type="ECO:0000313" key="10">
    <source>
        <dbReference type="EMBL" id="QGY41025.1"/>
    </source>
</evidence>
<dbReference type="Pfam" id="PF15975">
    <property type="entry name" value="Flot"/>
    <property type="match status" value="1"/>
</dbReference>
<feature type="compositionally biased region" description="Basic and acidic residues" evidence="7">
    <location>
        <begin position="506"/>
        <end position="522"/>
    </location>
</feature>
<evidence type="ECO:0000256" key="8">
    <source>
        <dbReference type="SAM" id="Phobius"/>
    </source>
</evidence>
<name>A0A6I6JDW9_9BACT</name>
<reference evidence="10 11" key="1">
    <citation type="submission" date="2019-11" db="EMBL/GenBank/DDBJ databases">
        <authorList>
            <person name="Zheng R.K."/>
            <person name="Sun C.M."/>
        </authorList>
    </citation>
    <scope>NUCLEOTIDE SEQUENCE [LARGE SCALE GENOMIC DNA]</scope>
    <source>
        <strain evidence="10 11">SRB007</strain>
    </source>
</reference>
<accession>A0A6I6JDW9</accession>
<keyword evidence="8" id="KW-0812">Transmembrane</keyword>
<feature type="transmembrane region" description="Helical" evidence="8">
    <location>
        <begin position="12"/>
        <end position="30"/>
    </location>
</feature>
<evidence type="ECO:0000256" key="1">
    <source>
        <dbReference type="ARBA" id="ARBA00004167"/>
    </source>
</evidence>
<dbReference type="RefSeq" id="WP_158948890.1">
    <property type="nucleotide sequence ID" value="NZ_CP046400.1"/>
</dbReference>
<evidence type="ECO:0000256" key="3">
    <source>
        <dbReference type="ARBA" id="ARBA00007161"/>
    </source>
</evidence>
<evidence type="ECO:0000259" key="9">
    <source>
        <dbReference type="SMART" id="SM00244"/>
    </source>
</evidence>
<keyword evidence="6" id="KW-0175">Coiled coil</keyword>
<keyword evidence="11" id="KW-1185">Reference proteome</keyword>
<dbReference type="AlphaFoldDB" id="A0A6I6JDW9"/>
<protein>
    <submittedName>
        <fullName evidence="10">Flotillin family protein</fullName>
    </submittedName>
</protein>
<organism evidence="10 11">
    <name type="scientific">Pseudodesulfovibrio cashew</name>
    <dbReference type="NCBI Taxonomy" id="2678688"/>
    <lineage>
        <taxon>Bacteria</taxon>
        <taxon>Pseudomonadati</taxon>
        <taxon>Thermodesulfobacteriota</taxon>
        <taxon>Desulfovibrionia</taxon>
        <taxon>Desulfovibrionales</taxon>
        <taxon>Desulfovibrionaceae</taxon>
    </lineage>
</organism>
<dbReference type="InterPro" id="IPR027705">
    <property type="entry name" value="Flotillin_fam"/>
</dbReference>
<sequence>MDYEISSFGLWALPVIAFVILIFATAVFLASRYKRCPSDMILVIFGKVGQGQSARCIHGGGAIIWPLIQDFSYMSLTPMTIAIPLQNALSFQNIRINVPSTFTVGISTEPGIMQNAAERLLNQSKQEIEEMAMEIIFGQLRLTVASLTIEQINQDRESFLESVRENVSPELNKIGLYLINVNITDITDESGYIESIGKKAASEAINQAKVDVAEQDKIGAIGEASANKEKEIRVAENVAQSEKGQKQAEADKRVFVQQQESQASIGEADANREMEIKVAENLAEAVKGKKKAEANQRIFVQQQESEAVTGENKSKAEIAQAEAELHIKQAEAKQQGEVARRKAEAEIQKAQYLAEVERLKAEEVAVQEVEKKKIEIAAEAEAEKIRREAKGKADATLMQYEAEAKGIRQMLEGKAEGYRLLVESTGGDAKAAATMLLLEKLENIVQTQIEAVKNLKIDKVTVWDSGNGDGSSSTANFFSNMVKSLPPLQDITKMAGLELPEYLGKMQDEPESPKKETESKAE</sequence>
<proteinExistence type="inferred from homology"/>
<dbReference type="Proteomes" id="UP000428328">
    <property type="component" value="Chromosome"/>
</dbReference>
<keyword evidence="4" id="KW-1003">Cell membrane</keyword>
<gene>
    <name evidence="10" type="ORF">GM415_13110</name>
</gene>
<comment type="subcellular location">
    <subcellularLocation>
        <location evidence="2">Cell membrane</location>
    </subcellularLocation>
    <subcellularLocation>
        <location evidence="1">Membrane</location>
        <topology evidence="1">Single-pass membrane protein</topology>
    </subcellularLocation>
</comment>
<dbReference type="SMART" id="SM00244">
    <property type="entry name" value="PHB"/>
    <property type="match status" value="1"/>
</dbReference>
<dbReference type="Pfam" id="PF01145">
    <property type="entry name" value="Band_7"/>
    <property type="match status" value="1"/>
</dbReference>
<evidence type="ECO:0000256" key="4">
    <source>
        <dbReference type="ARBA" id="ARBA00022475"/>
    </source>
</evidence>
<dbReference type="EMBL" id="CP046400">
    <property type="protein sequence ID" value="QGY41025.1"/>
    <property type="molecule type" value="Genomic_DNA"/>
</dbReference>
<dbReference type="CDD" id="cd03399">
    <property type="entry name" value="SPFH_flotillin"/>
    <property type="match status" value="1"/>
</dbReference>
<dbReference type="PANTHER" id="PTHR13806">
    <property type="entry name" value="FLOTILLIN-RELATED"/>
    <property type="match status" value="1"/>
</dbReference>
<feature type="domain" description="Band 7" evidence="9">
    <location>
        <begin position="31"/>
        <end position="200"/>
    </location>
</feature>
<feature type="region of interest" description="Disordered" evidence="7">
    <location>
        <begin position="502"/>
        <end position="522"/>
    </location>
</feature>
<evidence type="ECO:0000256" key="2">
    <source>
        <dbReference type="ARBA" id="ARBA00004236"/>
    </source>
</evidence>